<proteinExistence type="predicted"/>
<comment type="caution">
    <text evidence="1">The sequence shown here is derived from an EMBL/GenBank/DDBJ whole genome shotgun (WGS) entry which is preliminary data.</text>
</comment>
<dbReference type="RefSeq" id="WP_098523414.1">
    <property type="nucleotide sequence ID" value="NZ_NTUG01000034.1"/>
</dbReference>
<evidence type="ECO:0000313" key="1">
    <source>
        <dbReference type="EMBL" id="PFR99046.1"/>
    </source>
</evidence>
<protein>
    <submittedName>
        <fullName evidence="1">Uncharacterized protein</fullName>
    </submittedName>
</protein>
<name>A0AA44Q8I0_BACCE</name>
<reference evidence="1 2" key="1">
    <citation type="submission" date="2017-09" db="EMBL/GenBank/DDBJ databases">
        <title>Large-scale bioinformatics analysis of Bacillus genomes uncovers conserved roles of natural products in bacterial physiology.</title>
        <authorList>
            <consortium name="Agbiome Team Llc"/>
            <person name="Bleich R.M."/>
            <person name="Grubbs K.J."/>
            <person name="Santa Maria K.C."/>
            <person name="Allen S.E."/>
            <person name="Farag S."/>
            <person name="Shank E.A."/>
            <person name="Bowers A."/>
        </authorList>
    </citation>
    <scope>NUCLEOTIDE SEQUENCE [LARGE SCALE GENOMIC DNA]</scope>
    <source>
        <strain evidence="1 2">AFS067272</strain>
    </source>
</reference>
<dbReference type="EMBL" id="NVBO01000149">
    <property type="protein sequence ID" value="PFR99046.1"/>
    <property type="molecule type" value="Genomic_DNA"/>
</dbReference>
<accession>A0AA44Q8I0</accession>
<dbReference type="Proteomes" id="UP000226357">
    <property type="component" value="Unassembled WGS sequence"/>
</dbReference>
<dbReference type="AlphaFoldDB" id="A0AA44Q8I0"/>
<organism evidence="1 2">
    <name type="scientific">Bacillus cereus</name>
    <dbReference type="NCBI Taxonomy" id="1396"/>
    <lineage>
        <taxon>Bacteria</taxon>
        <taxon>Bacillati</taxon>
        <taxon>Bacillota</taxon>
        <taxon>Bacilli</taxon>
        <taxon>Bacillales</taxon>
        <taxon>Bacillaceae</taxon>
        <taxon>Bacillus</taxon>
        <taxon>Bacillus cereus group</taxon>
    </lineage>
</organism>
<gene>
    <name evidence="1" type="ORF">COK38_17265</name>
</gene>
<evidence type="ECO:0000313" key="2">
    <source>
        <dbReference type="Proteomes" id="UP000226357"/>
    </source>
</evidence>
<sequence length="75" mass="8977">MTINHAGNLSEEYFVAYMKLIMNACQYNVDRAKEYTFQRLFGLEKESMGEISYRNFLNAYDELKGMNEKHSFRFE</sequence>